<dbReference type="Gene3D" id="3.20.20.70">
    <property type="entry name" value="Aldolase class I"/>
    <property type="match status" value="1"/>
</dbReference>
<dbReference type="NCBIfam" id="TIGR01319">
    <property type="entry name" value="glmL_fam"/>
    <property type="match status" value="1"/>
</dbReference>
<dbReference type="AlphaFoldDB" id="A0A0L6U751"/>
<dbReference type="InterPro" id="IPR006230">
    <property type="entry name" value="MutL"/>
</dbReference>
<comment type="caution">
    <text evidence="1">The sequence shown here is derived from an EMBL/GenBank/DDBJ whole genome shotgun (WGS) entry which is preliminary data.</text>
</comment>
<organism evidence="1 2">
    <name type="scientific">Acetobacterium bakii</name>
    <dbReference type="NCBI Taxonomy" id="52689"/>
    <lineage>
        <taxon>Bacteria</taxon>
        <taxon>Bacillati</taxon>
        <taxon>Bacillota</taxon>
        <taxon>Clostridia</taxon>
        <taxon>Eubacteriales</taxon>
        <taxon>Eubacteriaceae</taxon>
        <taxon>Acetobacterium</taxon>
    </lineage>
</organism>
<dbReference type="Proteomes" id="UP000036873">
    <property type="component" value="Unassembled WGS sequence"/>
</dbReference>
<dbReference type="PATRIC" id="fig|52689.4.peg.52"/>
<sequence length="476" mass="51929">MMKANTIVFDIGSTYTKAVAYHLIPGRLTYLGVGQAATTLEDVAIGAQQAEEKIRHQGIAFVQMVNRYSSCSAAGGLRMVAMGYMPQVTAKAAKEVAMTAGARVMEVISVDEPPEYREEVLHEIKPDIILLAGGTDNGDETSALENAKIICKVKTKAMVIIACNRNAQKKAARLLDEAGISNIRVPNIIPTIHELNTKEAREAIHGQFINQIVNARGVKKFCETLNSKEVIPTPGAILFASELLAKGLYGTEGIGSLMLIDIGGATTDVHSAIPELEELKLEERGLVINNEKQFSYRTVEGNLGMRVSANGVLQAVGVQTLLSLMDQSLVEAGEEIIDYIEKVEDMTTYIPQNEKEKNIDHAIAICAIHLAIHRHAGIYAKGDDAIMGVMAGTAMGRDLRHIKNIVCAGGIMVNATDEEKAKIIEGAFENPGNSLLPIDHPRVVFDEHYLMFSLGVLSKWFPDEVLDFMLKDWNIY</sequence>
<dbReference type="Pfam" id="PF13941">
    <property type="entry name" value="MutL"/>
    <property type="match status" value="1"/>
</dbReference>
<proteinExistence type="predicted"/>
<dbReference type="PIRSF" id="PIRSF004729">
    <property type="entry name" value="MutL"/>
    <property type="match status" value="1"/>
</dbReference>
<name>A0A0L6U751_9FIRM</name>
<accession>A0A0L6U751</accession>
<keyword evidence="2" id="KW-1185">Reference proteome</keyword>
<gene>
    <name evidence="1" type="ORF">AKG39_00255</name>
</gene>
<evidence type="ECO:0000313" key="1">
    <source>
        <dbReference type="EMBL" id="KNZ43640.1"/>
    </source>
</evidence>
<dbReference type="InterPro" id="IPR013785">
    <property type="entry name" value="Aldolase_TIM"/>
</dbReference>
<evidence type="ECO:0000313" key="2">
    <source>
        <dbReference type="Proteomes" id="UP000036873"/>
    </source>
</evidence>
<reference evidence="2" key="1">
    <citation type="submission" date="2015-07" db="EMBL/GenBank/DDBJ databases">
        <title>Draft genome sequence of Acetobacterium bakii DSM 8293, a potential psychrophilic chemical producer through syngas fermentation.</title>
        <authorList>
            <person name="Song Y."/>
            <person name="Hwang S."/>
            <person name="Cho B.-K."/>
        </authorList>
    </citation>
    <scope>NUCLEOTIDE SEQUENCE [LARGE SCALE GENOMIC DNA]</scope>
    <source>
        <strain evidence="2">DSM 8239</strain>
    </source>
</reference>
<dbReference type="EMBL" id="LGYO01000001">
    <property type="protein sequence ID" value="KNZ43640.1"/>
    <property type="molecule type" value="Genomic_DNA"/>
</dbReference>
<dbReference type="STRING" id="52689.AKG39_00255"/>
<protein>
    <submittedName>
        <fullName evidence="1">Glutamate mutase</fullName>
    </submittedName>
</protein>